<reference evidence="2 3" key="1">
    <citation type="submission" date="2019-05" db="EMBL/GenBank/DDBJ databases">
        <title>Another draft genome of Portunus trituberculatus and its Hox gene families provides insights of decapod evolution.</title>
        <authorList>
            <person name="Jeong J.-H."/>
            <person name="Song I."/>
            <person name="Kim S."/>
            <person name="Choi T."/>
            <person name="Kim D."/>
            <person name="Ryu S."/>
            <person name="Kim W."/>
        </authorList>
    </citation>
    <scope>NUCLEOTIDE SEQUENCE [LARGE SCALE GENOMIC DNA]</scope>
    <source>
        <tissue evidence="2">Muscle</tissue>
    </source>
</reference>
<dbReference type="Proteomes" id="UP000324222">
    <property type="component" value="Unassembled WGS sequence"/>
</dbReference>
<dbReference type="EMBL" id="VSRR010048291">
    <property type="protein sequence ID" value="MPC78392.1"/>
    <property type="molecule type" value="Genomic_DNA"/>
</dbReference>
<gene>
    <name evidence="2" type="ORF">E2C01_072877</name>
</gene>
<evidence type="ECO:0000313" key="2">
    <source>
        <dbReference type="EMBL" id="MPC78392.1"/>
    </source>
</evidence>
<keyword evidence="3" id="KW-1185">Reference proteome</keyword>
<sequence length="136" mass="15120">MSIRTDVASVTGRNVPPWDQDKPQVLAAPAADFWDRIGGSARESPHGRVLAVRGLLPKGKTRPGRFSPSAALYRLEGRRCPSSHHSSPLNFHLRNNTFFCWLRLRVINVASLLAGERDDGGFEGTRQGRRRDEEGC</sequence>
<protein>
    <submittedName>
        <fullName evidence="2">Uncharacterized protein</fullName>
    </submittedName>
</protein>
<evidence type="ECO:0000313" key="3">
    <source>
        <dbReference type="Proteomes" id="UP000324222"/>
    </source>
</evidence>
<dbReference type="AlphaFoldDB" id="A0A5B7I3Q5"/>
<evidence type="ECO:0000256" key="1">
    <source>
        <dbReference type="SAM" id="MobiDB-lite"/>
    </source>
</evidence>
<organism evidence="2 3">
    <name type="scientific">Portunus trituberculatus</name>
    <name type="common">Swimming crab</name>
    <name type="synonym">Neptunus trituberculatus</name>
    <dbReference type="NCBI Taxonomy" id="210409"/>
    <lineage>
        <taxon>Eukaryota</taxon>
        <taxon>Metazoa</taxon>
        <taxon>Ecdysozoa</taxon>
        <taxon>Arthropoda</taxon>
        <taxon>Crustacea</taxon>
        <taxon>Multicrustacea</taxon>
        <taxon>Malacostraca</taxon>
        <taxon>Eumalacostraca</taxon>
        <taxon>Eucarida</taxon>
        <taxon>Decapoda</taxon>
        <taxon>Pleocyemata</taxon>
        <taxon>Brachyura</taxon>
        <taxon>Eubrachyura</taxon>
        <taxon>Portunoidea</taxon>
        <taxon>Portunidae</taxon>
        <taxon>Portuninae</taxon>
        <taxon>Portunus</taxon>
    </lineage>
</organism>
<name>A0A5B7I3Q5_PORTR</name>
<proteinExistence type="predicted"/>
<comment type="caution">
    <text evidence="2">The sequence shown here is derived from an EMBL/GenBank/DDBJ whole genome shotgun (WGS) entry which is preliminary data.</text>
</comment>
<feature type="region of interest" description="Disordered" evidence="1">
    <location>
        <begin position="1"/>
        <end position="22"/>
    </location>
</feature>
<accession>A0A5B7I3Q5</accession>